<accession>A0AA88XIG2</accession>
<evidence type="ECO:0000256" key="1">
    <source>
        <dbReference type="SAM" id="MobiDB-lite"/>
    </source>
</evidence>
<organism evidence="3 4">
    <name type="scientific">Pinctada imbricata</name>
    <name type="common">Atlantic pearl-oyster</name>
    <name type="synonym">Pinctada martensii</name>
    <dbReference type="NCBI Taxonomy" id="66713"/>
    <lineage>
        <taxon>Eukaryota</taxon>
        <taxon>Metazoa</taxon>
        <taxon>Spiralia</taxon>
        <taxon>Lophotrochozoa</taxon>
        <taxon>Mollusca</taxon>
        <taxon>Bivalvia</taxon>
        <taxon>Autobranchia</taxon>
        <taxon>Pteriomorphia</taxon>
        <taxon>Pterioida</taxon>
        <taxon>Pterioidea</taxon>
        <taxon>Pteriidae</taxon>
        <taxon>Pinctada</taxon>
    </lineage>
</organism>
<dbReference type="SMART" id="SM00212">
    <property type="entry name" value="UBCc"/>
    <property type="match status" value="1"/>
</dbReference>
<feature type="compositionally biased region" description="Acidic residues" evidence="1">
    <location>
        <begin position="128"/>
        <end position="138"/>
    </location>
</feature>
<proteinExistence type="predicted"/>
<feature type="domain" description="UBC core" evidence="2">
    <location>
        <begin position="147"/>
        <end position="310"/>
    </location>
</feature>
<protein>
    <recommendedName>
        <fullName evidence="2">UBC core domain-containing protein</fullName>
    </recommendedName>
</protein>
<name>A0AA88XIG2_PINIB</name>
<reference evidence="3" key="1">
    <citation type="submission" date="2019-08" db="EMBL/GenBank/DDBJ databases">
        <title>The improved chromosome-level genome for the pearl oyster Pinctada fucata martensii using PacBio sequencing and Hi-C.</title>
        <authorList>
            <person name="Zheng Z."/>
        </authorList>
    </citation>
    <scope>NUCLEOTIDE SEQUENCE</scope>
    <source>
        <strain evidence="3">ZZ-2019</strain>
        <tissue evidence="3">Adductor muscle</tissue>
    </source>
</reference>
<dbReference type="PROSITE" id="PS50127">
    <property type="entry name" value="UBC_2"/>
    <property type="match status" value="1"/>
</dbReference>
<dbReference type="CDD" id="cd23802">
    <property type="entry name" value="UBCc_UBE2Q"/>
    <property type="match status" value="1"/>
</dbReference>
<dbReference type="Gene3D" id="3.10.110.10">
    <property type="entry name" value="Ubiquitin Conjugating Enzyme"/>
    <property type="match status" value="1"/>
</dbReference>
<keyword evidence="4" id="KW-1185">Reference proteome</keyword>
<dbReference type="InterPro" id="IPR050113">
    <property type="entry name" value="Ub_conjugating_enzyme"/>
</dbReference>
<evidence type="ECO:0000313" key="3">
    <source>
        <dbReference type="EMBL" id="KAK3085847.1"/>
    </source>
</evidence>
<feature type="compositionally biased region" description="Acidic residues" evidence="1">
    <location>
        <begin position="92"/>
        <end position="108"/>
    </location>
</feature>
<dbReference type="SUPFAM" id="SSF54495">
    <property type="entry name" value="UBC-like"/>
    <property type="match status" value="1"/>
</dbReference>
<comment type="caution">
    <text evidence="3">The sequence shown here is derived from an EMBL/GenBank/DDBJ whole genome shotgun (WGS) entry which is preliminary data.</text>
</comment>
<dbReference type="AlphaFoldDB" id="A0AA88XIG2"/>
<feature type="region of interest" description="Disordered" evidence="1">
    <location>
        <begin position="91"/>
        <end position="138"/>
    </location>
</feature>
<dbReference type="Proteomes" id="UP001186944">
    <property type="component" value="Unassembled WGS sequence"/>
</dbReference>
<dbReference type="InterPro" id="IPR000608">
    <property type="entry name" value="UBC"/>
</dbReference>
<dbReference type="EMBL" id="VSWD01000012">
    <property type="protein sequence ID" value="KAK3085847.1"/>
    <property type="molecule type" value="Genomic_DNA"/>
</dbReference>
<dbReference type="Pfam" id="PF00179">
    <property type="entry name" value="UQ_con"/>
    <property type="match status" value="1"/>
</dbReference>
<dbReference type="InterPro" id="IPR016135">
    <property type="entry name" value="UBQ-conjugating_enzyme/RWD"/>
</dbReference>
<evidence type="ECO:0000259" key="2">
    <source>
        <dbReference type="PROSITE" id="PS50127"/>
    </source>
</evidence>
<gene>
    <name evidence="3" type="ORF">FSP39_009580</name>
</gene>
<sequence>MEFDDIKKECDKWSEESGVQLTSSDAADKRVHFLIPDNEKAFYLNAQSPDLMIWSDDEEVLSQLSPMQDFTSSSKKKSIVEILNETKRILCDDDEDDNGDYDGDDMDDYYTKDEDLDTPVPYTKLEQSQDEEEEDDDDYVIGGASPAAVQRLFKDWKNFKKDCEKFGLGGGPREKNILVWDIILKDIPDSRLSKDLEQYAKKYQTDPYIKMEMTFPTDYPMAPPFVRVVKPRFKFLTGHVTIGGSICMEMLTKSGWVPSNDIENILVQIRCEILSDPNAGLDLGNANREYTEHEAKDAFRRMVQRYNWDK</sequence>
<evidence type="ECO:0000313" key="4">
    <source>
        <dbReference type="Proteomes" id="UP001186944"/>
    </source>
</evidence>
<dbReference type="PANTHER" id="PTHR24067">
    <property type="entry name" value="UBIQUITIN-CONJUGATING ENZYME E2"/>
    <property type="match status" value="1"/>
</dbReference>